<comment type="caution">
    <text evidence="1">The sequence shown here is derived from an EMBL/GenBank/DDBJ whole genome shotgun (WGS) entry which is preliminary data.</text>
</comment>
<organism evidence="1 2">
    <name type="scientific">Acetobacter lambici</name>
    <dbReference type="NCBI Taxonomy" id="1332824"/>
    <lineage>
        <taxon>Bacteria</taxon>
        <taxon>Pseudomonadati</taxon>
        <taxon>Pseudomonadota</taxon>
        <taxon>Alphaproteobacteria</taxon>
        <taxon>Acetobacterales</taxon>
        <taxon>Acetobacteraceae</taxon>
        <taxon>Acetobacter</taxon>
    </lineage>
</organism>
<dbReference type="Proteomes" id="UP001523528">
    <property type="component" value="Unassembled WGS sequence"/>
</dbReference>
<reference evidence="1 2" key="1">
    <citation type="submission" date="2022-06" db="EMBL/GenBank/DDBJ databases">
        <title>Acetobacer genomes from food samples.</title>
        <authorList>
            <person name="Sombolestani A."/>
        </authorList>
    </citation>
    <scope>NUCLEOTIDE SEQUENCE [LARGE SCALE GENOMIC DNA]</scope>
    <source>
        <strain evidence="1 2">R-83285</strain>
    </source>
</reference>
<dbReference type="RefSeq" id="WP_165992226.1">
    <property type="nucleotide sequence ID" value="NZ_JAMYZY010000029.1"/>
</dbReference>
<sequence>MTDDSFPDEPHVRRIAAALWSREPTGTAALLVGAGFSRNAIPQRPSAGIMPGWNDIYTTMVEQLYPGGSTSDITGRQGPREWLLRQAGATSAYLRVAEEFEAQFGRGALDKLILQYVPDQQFKPGNLHRMLVELPWADIMTTNWDTLIERAAESAEERVYDVVRTIDAEIFCGCRPLCKSFLTHIDV</sequence>
<evidence type="ECO:0008006" key="3">
    <source>
        <dbReference type="Google" id="ProtNLM"/>
    </source>
</evidence>
<gene>
    <name evidence="1" type="ORF">NKW50_11830</name>
</gene>
<evidence type="ECO:0000313" key="2">
    <source>
        <dbReference type="Proteomes" id="UP001523528"/>
    </source>
</evidence>
<evidence type="ECO:0000313" key="1">
    <source>
        <dbReference type="EMBL" id="MCP1259282.1"/>
    </source>
</evidence>
<name>A0ABT1F244_9PROT</name>
<dbReference type="EMBL" id="JAMYZZ010000025">
    <property type="protein sequence ID" value="MCP1259282.1"/>
    <property type="molecule type" value="Genomic_DNA"/>
</dbReference>
<keyword evidence="2" id="KW-1185">Reference proteome</keyword>
<accession>A0ABT1F244</accession>
<proteinExistence type="predicted"/>
<protein>
    <recommendedName>
        <fullName evidence="3">Deacetylase sirtuin-type domain-containing protein</fullName>
    </recommendedName>
</protein>